<feature type="transmembrane region" description="Helical" evidence="1">
    <location>
        <begin position="12"/>
        <end position="33"/>
    </location>
</feature>
<keyword evidence="3" id="KW-1185">Reference proteome</keyword>
<evidence type="ECO:0000256" key="1">
    <source>
        <dbReference type="SAM" id="Phobius"/>
    </source>
</evidence>
<dbReference type="OrthoDB" id="1631895at2"/>
<feature type="transmembrane region" description="Helical" evidence="1">
    <location>
        <begin position="144"/>
        <end position="171"/>
    </location>
</feature>
<feature type="transmembrane region" description="Helical" evidence="1">
    <location>
        <begin position="76"/>
        <end position="96"/>
    </location>
</feature>
<evidence type="ECO:0000313" key="2">
    <source>
        <dbReference type="EMBL" id="RST99869.1"/>
    </source>
</evidence>
<gene>
    <name evidence="2" type="ORF">CBF37_03875</name>
</gene>
<organism evidence="2 3">
    <name type="scientific">Vagococcus vulneris</name>
    <dbReference type="NCBI Taxonomy" id="1977869"/>
    <lineage>
        <taxon>Bacteria</taxon>
        <taxon>Bacillati</taxon>
        <taxon>Bacillota</taxon>
        <taxon>Bacilli</taxon>
        <taxon>Lactobacillales</taxon>
        <taxon>Enterococcaceae</taxon>
        <taxon>Vagococcus</taxon>
    </lineage>
</organism>
<proteinExistence type="predicted"/>
<protein>
    <recommendedName>
        <fullName evidence="4">Niacin transporter NiaX</fullName>
    </recommendedName>
</protein>
<accession>A0A430A0M2</accession>
<keyword evidence="1" id="KW-0472">Membrane</keyword>
<dbReference type="EMBL" id="NGJS01000003">
    <property type="protein sequence ID" value="RST99869.1"/>
    <property type="molecule type" value="Genomic_DNA"/>
</dbReference>
<evidence type="ECO:0000313" key="3">
    <source>
        <dbReference type="Proteomes" id="UP000287857"/>
    </source>
</evidence>
<comment type="caution">
    <text evidence="2">The sequence shown here is derived from an EMBL/GenBank/DDBJ whole genome shotgun (WGS) entry which is preliminary data.</text>
</comment>
<reference evidence="2 3" key="1">
    <citation type="submission" date="2017-05" db="EMBL/GenBank/DDBJ databases">
        <title>Vagococcus spp. assemblies.</title>
        <authorList>
            <person name="Gulvik C.A."/>
        </authorList>
    </citation>
    <scope>NUCLEOTIDE SEQUENCE [LARGE SCALE GENOMIC DNA]</scope>
    <source>
        <strain evidence="2 3">SS1995</strain>
    </source>
</reference>
<feature type="transmembrane region" description="Helical" evidence="1">
    <location>
        <begin position="45"/>
        <end position="70"/>
    </location>
</feature>
<name>A0A430A0M2_9ENTE</name>
<keyword evidence="1" id="KW-1133">Transmembrane helix</keyword>
<sequence>MENSRSISQLTYAAILIALGIMIPMVMPVKVVIGPASFTLASHVPVFLAMFVSPRVAAMVSLGTAFGFFITLPDPIIAFRALSHIVFAVFGAVYLQKKPDTIASVRKYMGFNGVMALIHAGMEVIVVSFFFMSGGLSEASYSSGFFVAVFMLVGLGGIAHSLVDGWLAYLIGKKIGYRFKFPVFIAEKSKS</sequence>
<evidence type="ECO:0008006" key="4">
    <source>
        <dbReference type="Google" id="ProtNLM"/>
    </source>
</evidence>
<feature type="transmembrane region" description="Helical" evidence="1">
    <location>
        <begin position="108"/>
        <end position="132"/>
    </location>
</feature>
<dbReference type="Proteomes" id="UP000287857">
    <property type="component" value="Unassembled WGS sequence"/>
</dbReference>
<dbReference type="RefSeq" id="WP_125983400.1">
    <property type="nucleotide sequence ID" value="NZ_NGJS01000003.1"/>
</dbReference>
<dbReference type="AlphaFoldDB" id="A0A430A0M2"/>
<keyword evidence="1" id="KW-0812">Transmembrane</keyword>